<dbReference type="WBParaSite" id="ALUE_0001014901-mRNA-1">
    <property type="protein sequence ID" value="ALUE_0001014901-mRNA-1"/>
    <property type="gene ID" value="ALUE_0001014901"/>
</dbReference>
<protein>
    <submittedName>
        <fullName evidence="2">Uncharacterized protein</fullName>
    </submittedName>
</protein>
<dbReference type="AlphaFoldDB" id="A0A0M3I1I9"/>
<evidence type="ECO:0000313" key="2">
    <source>
        <dbReference type="WBParaSite" id="ALUE_0001014901-mRNA-1"/>
    </source>
</evidence>
<reference evidence="2" key="1">
    <citation type="submission" date="2017-02" db="UniProtKB">
        <authorList>
            <consortium name="WormBaseParasite"/>
        </authorList>
    </citation>
    <scope>IDENTIFICATION</scope>
</reference>
<organism evidence="1 2">
    <name type="scientific">Ascaris lumbricoides</name>
    <name type="common">Giant roundworm</name>
    <dbReference type="NCBI Taxonomy" id="6252"/>
    <lineage>
        <taxon>Eukaryota</taxon>
        <taxon>Metazoa</taxon>
        <taxon>Ecdysozoa</taxon>
        <taxon>Nematoda</taxon>
        <taxon>Chromadorea</taxon>
        <taxon>Rhabditida</taxon>
        <taxon>Spirurina</taxon>
        <taxon>Ascaridomorpha</taxon>
        <taxon>Ascaridoidea</taxon>
        <taxon>Ascarididae</taxon>
        <taxon>Ascaris</taxon>
    </lineage>
</organism>
<dbReference type="Proteomes" id="UP000036681">
    <property type="component" value="Unplaced"/>
</dbReference>
<sequence>MLIKSAHNSAPTVIATIFDIEAPAVCSRGFPASATTVNVYGDTSTREARIAYANSRETAERDVENASLVVNIGEKLSTEKGEDCCISFRKLYTRVYVAKNNLQTTKDGCYFKADIKTTLHTTRADRKHFNVRSARHSLQDVQEWQRPQTYIGMSPRSGLPAPTKYVPQSHTSGICIFGQQQLQQYFFQDKDVFDGQKIDEYWQKGTQHAKPAKGTSLKSSLKTNLKVIRIFFSSEATFRMF</sequence>
<accession>A0A0M3I1I9</accession>
<name>A0A0M3I1I9_ASCLU</name>
<evidence type="ECO:0000313" key="1">
    <source>
        <dbReference type="Proteomes" id="UP000036681"/>
    </source>
</evidence>
<keyword evidence="1" id="KW-1185">Reference proteome</keyword>
<proteinExistence type="predicted"/>